<dbReference type="InterPro" id="IPR017853">
    <property type="entry name" value="GH"/>
</dbReference>
<dbReference type="Proteomes" id="UP000651482">
    <property type="component" value="Unassembled WGS sequence"/>
</dbReference>
<feature type="domain" description="Beta-mannosidase Ig-fold" evidence="2">
    <location>
        <begin position="355"/>
        <end position="411"/>
    </location>
</feature>
<evidence type="ECO:0000259" key="2">
    <source>
        <dbReference type="Pfam" id="PF17753"/>
    </source>
</evidence>
<evidence type="ECO:0000313" key="5">
    <source>
        <dbReference type="Proteomes" id="UP000651482"/>
    </source>
</evidence>
<dbReference type="EMBL" id="JACRSN010000018">
    <property type="protein sequence ID" value="MBC8534510.1"/>
    <property type="molecule type" value="Genomic_DNA"/>
</dbReference>
<evidence type="ECO:0000313" key="4">
    <source>
        <dbReference type="EMBL" id="MBC8534510.1"/>
    </source>
</evidence>
<proteinExistence type="predicted"/>
<keyword evidence="1" id="KW-0326">Glycosidase</keyword>
<protein>
    <recommendedName>
        <fullName evidence="6">Beta-mannosidase</fullName>
    </recommendedName>
</protein>
<comment type="caution">
    <text evidence="4">The sequence shown here is derived from an EMBL/GenBank/DDBJ whole genome shotgun (WGS) entry which is preliminary data.</text>
</comment>
<name>A0A926DCJ7_9FIRM</name>
<dbReference type="InterPro" id="IPR041625">
    <property type="entry name" value="Beta-mannosidase_Ig"/>
</dbReference>
<dbReference type="GO" id="GO:0006516">
    <property type="term" value="P:glycoprotein catabolic process"/>
    <property type="evidence" value="ECO:0007669"/>
    <property type="project" value="TreeGrafter"/>
</dbReference>
<evidence type="ECO:0000259" key="3">
    <source>
        <dbReference type="Pfam" id="PF17786"/>
    </source>
</evidence>
<dbReference type="Pfam" id="PF17753">
    <property type="entry name" value="Ig_mannosidase"/>
    <property type="match status" value="1"/>
</dbReference>
<dbReference type="GO" id="GO:0004567">
    <property type="term" value="F:beta-mannosidase activity"/>
    <property type="evidence" value="ECO:0007669"/>
    <property type="project" value="TreeGrafter"/>
</dbReference>
<keyword evidence="5" id="KW-1185">Reference proteome</keyword>
<dbReference type="InterPro" id="IPR041447">
    <property type="entry name" value="Mannosidase_ig"/>
</dbReference>
<dbReference type="Gene3D" id="2.60.40.10">
    <property type="entry name" value="Immunoglobulins"/>
    <property type="match status" value="1"/>
</dbReference>
<dbReference type="PANTHER" id="PTHR43730:SF1">
    <property type="entry name" value="BETA-MANNOSIDASE"/>
    <property type="match status" value="1"/>
</dbReference>
<feature type="domain" description="Mannosidase Ig/CBM-like" evidence="3">
    <location>
        <begin position="258"/>
        <end position="340"/>
    </location>
</feature>
<gene>
    <name evidence="4" type="ORF">IAG03_11035</name>
</gene>
<dbReference type="InterPro" id="IPR036156">
    <property type="entry name" value="Beta-gal/glucu_dom_sf"/>
</dbReference>
<keyword evidence="1" id="KW-0378">Hydrolase</keyword>
<evidence type="ECO:0000256" key="1">
    <source>
        <dbReference type="ARBA" id="ARBA00023295"/>
    </source>
</evidence>
<dbReference type="Pfam" id="PF17786">
    <property type="entry name" value="Mannosidase_ig"/>
    <property type="match status" value="1"/>
</dbReference>
<accession>A0A926DCJ7</accession>
<dbReference type="Gene3D" id="3.20.20.80">
    <property type="entry name" value="Glycosidases"/>
    <property type="match status" value="1"/>
</dbReference>
<dbReference type="InterPro" id="IPR013783">
    <property type="entry name" value="Ig-like_fold"/>
</dbReference>
<reference evidence="4" key="1">
    <citation type="submission" date="2020-08" db="EMBL/GenBank/DDBJ databases">
        <title>Genome public.</title>
        <authorList>
            <person name="Liu C."/>
            <person name="Sun Q."/>
        </authorList>
    </citation>
    <scope>NUCLEOTIDE SEQUENCE</scope>
    <source>
        <strain evidence="4">NSJ-40</strain>
    </source>
</reference>
<dbReference type="SUPFAM" id="SSF51445">
    <property type="entry name" value="(Trans)glycosidases"/>
    <property type="match status" value="1"/>
</dbReference>
<dbReference type="AlphaFoldDB" id="A0A926DCJ7"/>
<dbReference type="InterPro" id="IPR050887">
    <property type="entry name" value="Beta-mannosidase_GH2"/>
</dbReference>
<organism evidence="4 5">
    <name type="scientific">Yeguia hominis</name>
    <dbReference type="NCBI Taxonomy" id="2763662"/>
    <lineage>
        <taxon>Bacteria</taxon>
        <taxon>Bacillati</taxon>
        <taxon>Bacillota</taxon>
        <taxon>Clostridia</taxon>
        <taxon>Eubacteriales</taxon>
        <taxon>Yeguiaceae</taxon>
        <taxon>Yeguia</taxon>
    </lineage>
</organism>
<dbReference type="PANTHER" id="PTHR43730">
    <property type="entry name" value="BETA-MANNOSIDASE"/>
    <property type="match status" value="1"/>
</dbReference>
<evidence type="ECO:0008006" key="6">
    <source>
        <dbReference type="Google" id="ProtNLM"/>
    </source>
</evidence>
<dbReference type="SUPFAM" id="SSF49303">
    <property type="entry name" value="beta-Galactosidase/glucuronidase domain"/>
    <property type="match status" value="1"/>
</dbReference>
<sequence>MRRLRHHASLALWCGNNEMEWQQNNGDYHANAKTRSDYIQMFEYIIRRLAKEHDPQTFYWPSSPSSGGGFDNPNDPNRGDVHYWDVWHRNKPFSDYRNYYFRYASEFGFQSFPSLKTVESFTLPEDRNIFSRIMEMHQRNGQANGKILNYLSQTYLYPLGLDTLIYASQLLQAEAVKYGVEHWRRNRGRCMGAIYWQINDCWPVASWASLDYFGRWKALHYFARRFFAPVMISCCEEGEMTQRPSCVAEYHDIEKSARLCVANEMRHEVSGVVRWALRDASSKVLQSGEEHVCVPELSSVWLEKLNFPEADERQNYFSYELDLDGKKASEGTVLFCAPKHFQFQNPKLQCSICADEITVESQGYARCVEIDSPDSDMVLSDNYFDLNGNSKTVKILRGKPGTLKVRSVYDIGR</sequence>